<dbReference type="SMART" id="SM00382">
    <property type="entry name" value="AAA"/>
    <property type="match status" value="1"/>
</dbReference>
<feature type="transmembrane region" description="Helical" evidence="8">
    <location>
        <begin position="267"/>
        <end position="290"/>
    </location>
</feature>
<keyword evidence="12" id="KW-1185">Reference proteome</keyword>
<dbReference type="Gene3D" id="3.40.50.300">
    <property type="entry name" value="P-loop containing nucleotide triphosphate hydrolases"/>
    <property type="match status" value="1"/>
</dbReference>
<proteinExistence type="predicted"/>
<dbReference type="SUPFAM" id="SSF90123">
    <property type="entry name" value="ABC transporter transmembrane region"/>
    <property type="match status" value="1"/>
</dbReference>
<evidence type="ECO:0000313" key="11">
    <source>
        <dbReference type="EMBL" id="CAB9521806.1"/>
    </source>
</evidence>
<reference evidence="11" key="1">
    <citation type="submission" date="2020-06" db="EMBL/GenBank/DDBJ databases">
        <authorList>
            <consortium name="Plant Systems Biology data submission"/>
        </authorList>
    </citation>
    <scope>NUCLEOTIDE SEQUENCE</scope>
    <source>
        <strain evidence="11">D6</strain>
    </source>
</reference>
<evidence type="ECO:0000256" key="5">
    <source>
        <dbReference type="ARBA" id="ARBA00022989"/>
    </source>
</evidence>
<dbReference type="SUPFAM" id="SSF52540">
    <property type="entry name" value="P-loop containing nucleoside triphosphate hydrolases"/>
    <property type="match status" value="1"/>
</dbReference>
<dbReference type="InterPro" id="IPR003593">
    <property type="entry name" value="AAA+_ATPase"/>
</dbReference>
<organism evidence="11 12">
    <name type="scientific">Seminavis robusta</name>
    <dbReference type="NCBI Taxonomy" id="568900"/>
    <lineage>
        <taxon>Eukaryota</taxon>
        <taxon>Sar</taxon>
        <taxon>Stramenopiles</taxon>
        <taxon>Ochrophyta</taxon>
        <taxon>Bacillariophyta</taxon>
        <taxon>Bacillariophyceae</taxon>
        <taxon>Bacillariophycidae</taxon>
        <taxon>Naviculales</taxon>
        <taxon>Naviculaceae</taxon>
        <taxon>Seminavis</taxon>
    </lineage>
</organism>
<comment type="subcellular location">
    <subcellularLocation>
        <location evidence="1">Membrane</location>
        <topology evidence="1">Multi-pass membrane protein</topology>
    </subcellularLocation>
</comment>
<dbReference type="InterPro" id="IPR036640">
    <property type="entry name" value="ABC1_TM_sf"/>
</dbReference>
<dbReference type="Pfam" id="PF00664">
    <property type="entry name" value="ABC_membrane"/>
    <property type="match status" value="1"/>
</dbReference>
<keyword evidence="2 8" id="KW-0812">Transmembrane</keyword>
<dbReference type="InterPro" id="IPR039421">
    <property type="entry name" value="Type_1_exporter"/>
</dbReference>
<dbReference type="InterPro" id="IPR003439">
    <property type="entry name" value="ABC_transporter-like_ATP-bd"/>
</dbReference>
<evidence type="ECO:0000256" key="3">
    <source>
        <dbReference type="ARBA" id="ARBA00022741"/>
    </source>
</evidence>
<keyword evidence="5 8" id="KW-1133">Transmembrane helix</keyword>
<evidence type="ECO:0000259" key="9">
    <source>
        <dbReference type="PROSITE" id="PS50893"/>
    </source>
</evidence>
<feature type="transmembrane region" description="Helical" evidence="8">
    <location>
        <begin position="175"/>
        <end position="194"/>
    </location>
</feature>
<keyword evidence="3" id="KW-0547">Nucleotide-binding</keyword>
<dbReference type="GO" id="GO:0005524">
    <property type="term" value="F:ATP binding"/>
    <property type="evidence" value="ECO:0007669"/>
    <property type="project" value="UniProtKB-KW"/>
</dbReference>
<feature type="transmembrane region" description="Helical" evidence="8">
    <location>
        <begin position="136"/>
        <end position="155"/>
    </location>
</feature>
<dbReference type="InterPro" id="IPR027417">
    <property type="entry name" value="P-loop_NTPase"/>
</dbReference>
<protein>
    <submittedName>
        <fullName evidence="11">Probable microcin-H47 secretion/processing ATP-binding protein MchF</fullName>
    </submittedName>
</protein>
<dbReference type="GO" id="GO:0015421">
    <property type="term" value="F:ABC-type oligopeptide transporter activity"/>
    <property type="evidence" value="ECO:0007669"/>
    <property type="project" value="TreeGrafter"/>
</dbReference>
<dbReference type="AlphaFoldDB" id="A0A9N8EM34"/>
<dbReference type="EMBL" id="CAICTM010001232">
    <property type="protein sequence ID" value="CAB9521806.1"/>
    <property type="molecule type" value="Genomic_DNA"/>
</dbReference>
<dbReference type="PROSITE" id="PS00211">
    <property type="entry name" value="ABC_TRANSPORTER_1"/>
    <property type="match status" value="1"/>
</dbReference>
<dbReference type="OrthoDB" id="6500128at2759"/>
<dbReference type="GO" id="GO:0090374">
    <property type="term" value="P:oligopeptide export from mitochondrion"/>
    <property type="evidence" value="ECO:0007669"/>
    <property type="project" value="TreeGrafter"/>
</dbReference>
<comment type="caution">
    <text evidence="11">The sequence shown here is derived from an EMBL/GenBank/DDBJ whole genome shotgun (WGS) entry which is preliminary data.</text>
</comment>
<keyword evidence="4 11" id="KW-0067">ATP-binding</keyword>
<evidence type="ECO:0000313" key="12">
    <source>
        <dbReference type="Proteomes" id="UP001153069"/>
    </source>
</evidence>
<feature type="compositionally biased region" description="Polar residues" evidence="7">
    <location>
        <begin position="104"/>
        <end position="118"/>
    </location>
</feature>
<dbReference type="GO" id="GO:0016887">
    <property type="term" value="F:ATP hydrolysis activity"/>
    <property type="evidence" value="ECO:0007669"/>
    <property type="project" value="InterPro"/>
</dbReference>
<gene>
    <name evidence="11" type="ORF">SEMRO_1234_G254930.1</name>
</gene>
<feature type="domain" description="ABC transporter" evidence="9">
    <location>
        <begin position="460"/>
        <end position="708"/>
    </location>
</feature>
<feature type="region of interest" description="Disordered" evidence="7">
    <location>
        <begin position="32"/>
        <end position="65"/>
    </location>
</feature>
<evidence type="ECO:0000256" key="6">
    <source>
        <dbReference type="ARBA" id="ARBA00023136"/>
    </source>
</evidence>
<dbReference type="InterPro" id="IPR017871">
    <property type="entry name" value="ABC_transporter-like_CS"/>
</dbReference>
<evidence type="ECO:0000256" key="4">
    <source>
        <dbReference type="ARBA" id="ARBA00022840"/>
    </source>
</evidence>
<dbReference type="Gene3D" id="1.20.1560.10">
    <property type="entry name" value="ABC transporter type 1, transmembrane domain"/>
    <property type="match status" value="1"/>
</dbReference>
<feature type="domain" description="ABC transmembrane type-1" evidence="10">
    <location>
        <begin position="138"/>
        <end position="420"/>
    </location>
</feature>
<dbReference type="Proteomes" id="UP001153069">
    <property type="component" value="Unassembled WGS sequence"/>
</dbReference>
<keyword evidence="6 8" id="KW-0472">Membrane</keyword>
<dbReference type="Pfam" id="PF00005">
    <property type="entry name" value="ABC_tran"/>
    <property type="match status" value="1"/>
</dbReference>
<evidence type="ECO:0000259" key="10">
    <source>
        <dbReference type="PROSITE" id="PS50929"/>
    </source>
</evidence>
<dbReference type="PANTHER" id="PTHR43394">
    <property type="entry name" value="ATP-DEPENDENT PERMEASE MDL1, MITOCHONDRIAL"/>
    <property type="match status" value="1"/>
</dbReference>
<dbReference type="PROSITE" id="PS50893">
    <property type="entry name" value="ABC_TRANSPORTER_2"/>
    <property type="match status" value="1"/>
</dbReference>
<accession>A0A9N8EM34</accession>
<dbReference type="PANTHER" id="PTHR43394:SF1">
    <property type="entry name" value="ATP-BINDING CASSETTE SUB-FAMILY B MEMBER 10, MITOCHONDRIAL"/>
    <property type="match status" value="1"/>
</dbReference>
<sequence>MTHRALLNWRGSRIAAGIPRYGSLLTLSGRRDGHLPRHLSHISTRGVSLSGDRRRNSGSGQSSYIKLRYPERTTRGQECQFGHFSTQATTAGQVSNEKEDEQDNPQNATTNKDGSSDQNIDSLRRLAEFSKPEHSYIAWSAATLLVTSSSTLILPTASGKVLDLILSGDPTVSPTLVAAGLFGLTAAAGAGVYARTLWLQQAGNTLVARLKGELYQTMLNQEVAYFDKTKTGDLMTRLSNDTSMIQSAVTTQAVAAMRAIVMSTGSAVMLFQTSTTLALVSLGTLPPLFLAARQVGQTLREKQRHVQDLHSHASSLAEEGLNGIRTVVQFGAQSLESKRYSEAASNAHDHAIATGRTQALFDGAVHVGANGAILTVLGYGGHLVQAGAITAGDLTGFLLYSLLMAGNVSSLSGTYAEVLKAVAAADRVWEILDRKPAMSSLSSRDNSLDSNRNFDRPLPVEFSNIHFAYPTRSEKSIVGPNFSLTVRPGEIMSIVGGSGSGKSTLASLLTRLYDIDAGSNDGNDGIKGAILVDNKDIRDWDANELRQSVIGIVSQEPWLLDGSIAENIRYGRPTASDEEVEEAARLANVMPFVQAFPNGLETQVGPRGTQLSGGQKQRVAIARLILKDPPVIILDEATSALDAQSEHLVKQAIDSVMKGRTVISIAHRLSTIRGSDRIAVLQDGQIAEVGTFDELAQKTDGAFRALMGRQLITTSG</sequence>
<evidence type="ECO:0000256" key="1">
    <source>
        <dbReference type="ARBA" id="ARBA00004141"/>
    </source>
</evidence>
<name>A0A9N8EM34_9STRA</name>
<evidence type="ECO:0000256" key="7">
    <source>
        <dbReference type="SAM" id="MobiDB-lite"/>
    </source>
</evidence>
<evidence type="ECO:0000256" key="8">
    <source>
        <dbReference type="SAM" id="Phobius"/>
    </source>
</evidence>
<dbReference type="InterPro" id="IPR011527">
    <property type="entry name" value="ABC1_TM_dom"/>
</dbReference>
<dbReference type="GO" id="GO:0005743">
    <property type="term" value="C:mitochondrial inner membrane"/>
    <property type="evidence" value="ECO:0007669"/>
    <property type="project" value="TreeGrafter"/>
</dbReference>
<feature type="region of interest" description="Disordered" evidence="7">
    <location>
        <begin position="88"/>
        <end position="118"/>
    </location>
</feature>
<dbReference type="PROSITE" id="PS50929">
    <property type="entry name" value="ABC_TM1F"/>
    <property type="match status" value="1"/>
</dbReference>
<evidence type="ECO:0000256" key="2">
    <source>
        <dbReference type="ARBA" id="ARBA00022692"/>
    </source>
</evidence>
<dbReference type="FunFam" id="3.40.50.300:FF:000218">
    <property type="entry name" value="Multidrug ABC transporter ATP-binding protein"/>
    <property type="match status" value="1"/>
</dbReference>